<dbReference type="InterPro" id="IPR001254">
    <property type="entry name" value="Trypsin_dom"/>
</dbReference>
<reference evidence="2" key="2">
    <citation type="journal article" date="2015" name="Fish Shellfish Immunol.">
        <title>Early steps in the European eel (Anguilla anguilla)-Vibrio vulnificus interaction in the gills: Role of the RtxA13 toxin.</title>
        <authorList>
            <person name="Callol A."/>
            <person name="Pajuelo D."/>
            <person name="Ebbesson L."/>
            <person name="Teles M."/>
            <person name="MacKenzie S."/>
            <person name="Amaro C."/>
        </authorList>
    </citation>
    <scope>NUCLEOTIDE SEQUENCE</scope>
</reference>
<dbReference type="Gene3D" id="2.40.10.10">
    <property type="entry name" value="Trypsin-like serine proteases"/>
    <property type="match status" value="1"/>
</dbReference>
<sequence length="40" mass="4469">MASLQLNKDSNYKHECGGFLVAEQWVMTADYTVCLEGKMG</sequence>
<protein>
    <recommendedName>
        <fullName evidence="1">Peptidase S1 domain-containing protein</fullName>
    </recommendedName>
</protein>
<dbReference type="EMBL" id="GBXM01025996">
    <property type="protein sequence ID" value="JAH82581.1"/>
    <property type="molecule type" value="Transcribed_RNA"/>
</dbReference>
<dbReference type="GO" id="GO:0006508">
    <property type="term" value="P:proteolysis"/>
    <property type="evidence" value="ECO:0007669"/>
    <property type="project" value="InterPro"/>
</dbReference>
<dbReference type="AlphaFoldDB" id="A0A0E9VWY5"/>
<evidence type="ECO:0000259" key="1">
    <source>
        <dbReference type="Pfam" id="PF00089"/>
    </source>
</evidence>
<dbReference type="SUPFAM" id="SSF50494">
    <property type="entry name" value="Trypsin-like serine proteases"/>
    <property type="match status" value="1"/>
</dbReference>
<name>A0A0E9VWY5_ANGAN</name>
<accession>A0A0E9VWY5</accession>
<feature type="domain" description="Peptidase S1" evidence="1">
    <location>
        <begin position="1"/>
        <end position="30"/>
    </location>
</feature>
<proteinExistence type="predicted"/>
<dbReference type="Pfam" id="PF00089">
    <property type="entry name" value="Trypsin"/>
    <property type="match status" value="1"/>
</dbReference>
<dbReference type="GO" id="GO:0004252">
    <property type="term" value="F:serine-type endopeptidase activity"/>
    <property type="evidence" value="ECO:0007669"/>
    <property type="project" value="InterPro"/>
</dbReference>
<organism evidence="2">
    <name type="scientific">Anguilla anguilla</name>
    <name type="common">European freshwater eel</name>
    <name type="synonym">Muraena anguilla</name>
    <dbReference type="NCBI Taxonomy" id="7936"/>
    <lineage>
        <taxon>Eukaryota</taxon>
        <taxon>Metazoa</taxon>
        <taxon>Chordata</taxon>
        <taxon>Craniata</taxon>
        <taxon>Vertebrata</taxon>
        <taxon>Euteleostomi</taxon>
        <taxon>Actinopterygii</taxon>
        <taxon>Neopterygii</taxon>
        <taxon>Teleostei</taxon>
        <taxon>Anguilliformes</taxon>
        <taxon>Anguillidae</taxon>
        <taxon>Anguilla</taxon>
    </lineage>
</organism>
<dbReference type="InterPro" id="IPR043504">
    <property type="entry name" value="Peptidase_S1_PA_chymotrypsin"/>
</dbReference>
<evidence type="ECO:0000313" key="2">
    <source>
        <dbReference type="EMBL" id="JAH82581.1"/>
    </source>
</evidence>
<reference evidence="2" key="1">
    <citation type="submission" date="2014-11" db="EMBL/GenBank/DDBJ databases">
        <authorList>
            <person name="Amaro Gonzalez C."/>
        </authorList>
    </citation>
    <scope>NUCLEOTIDE SEQUENCE</scope>
</reference>
<dbReference type="InterPro" id="IPR009003">
    <property type="entry name" value="Peptidase_S1_PA"/>
</dbReference>